<dbReference type="Proteomes" id="UP000077961">
    <property type="component" value="Unassembled WGS sequence"/>
</dbReference>
<evidence type="ECO:0000313" key="5">
    <source>
        <dbReference type="Proteomes" id="UP000078116"/>
    </source>
</evidence>
<name>A0A1A9NA12_9BURK</name>
<evidence type="ECO:0000313" key="3">
    <source>
        <dbReference type="EMBL" id="OAJ61586.1"/>
    </source>
</evidence>
<dbReference type="Proteomes" id="UP000078116">
    <property type="component" value="Unassembled WGS sequence"/>
</dbReference>
<evidence type="ECO:0000313" key="2">
    <source>
        <dbReference type="EMBL" id="OAJ56506.1"/>
    </source>
</evidence>
<protein>
    <submittedName>
        <fullName evidence="3">Uncharacterized protein</fullName>
    </submittedName>
</protein>
<keyword evidence="4" id="KW-1185">Reference proteome</keyword>
<dbReference type="STRING" id="1462993.A6V36_33605"/>
<dbReference type="RefSeq" id="WP_064269555.1">
    <property type="nucleotide sequence ID" value="NZ_LXJZ01000186.1"/>
</dbReference>
<feature type="region of interest" description="Disordered" evidence="1">
    <location>
        <begin position="18"/>
        <end position="47"/>
    </location>
</feature>
<comment type="caution">
    <text evidence="3">The sequence shown here is derived from an EMBL/GenBank/DDBJ whole genome shotgun (WGS) entry which is preliminary data.</text>
</comment>
<evidence type="ECO:0000256" key="1">
    <source>
        <dbReference type="SAM" id="MobiDB-lite"/>
    </source>
</evidence>
<dbReference type="AlphaFoldDB" id="A0A1A9NA12"/>
<dbReference type="EMBL" id="LXJZ01000186">
    <property type="protein sequence ID" value="OAJ56506.1"/>
    <property type="molecule type" value="Genomic_DNA"/>
</dbReference>
<dbReference type="EMBL" id="LXKA01000209">
    <property type="protein sequence ID" value="OAJ61586.1"/>
    <property type="molecule type" value="Genomic_DNA"/>
</dbReference>
<organism evidence="3 5">
    <name type="scientific">Paraburkholderia ginsengiterrae</name>
    <dbReference type="NCBI Taxonomy" id="1462993"/>
    <lineage>
        <taxon>Bacteria</taxon>
        <taxon>Pseudomonadati</taxon>
        <taxon>Pseudomonadota</taxon>
        <taxon>Betaproteobacteria</taxon>
        <taxon>Burkholderiales</taxon>
        <taxon>Burkholderiaceae</taxon>
        <taxon>Paraburkholderia</taxon>
    </lineage>
</organism>
<gene>
    <name evidence="2" type="ORF">A6V36_33605</name>
    <name evidence="3" type="ORF">A6V37_24870</name>
</gene>
<feature type="compositionally biased region" description="Polar residues" evidence="1">
    <location>
        <begin position="32"/>
        <end position="46"/>
    </location>
</feature>
<proteinExistence type="predicted"/>
<evidence type="ECO:0000313" key="4">
    <source>
        <dbReference type="Proteomes" id="UP000077961"/>
    </source>
</evidence>
<sequence>MKFTVEYVFGTSGALQKAEGVRKQDGVEASDSGRSSSGKTQENSLPHQWAWAVGKSTFDWMDHHGPFDLSE</sequence>
<accession>A0A1A9NA12</accession>
<reference evidence="4 5" key="1">
    <citation type="submission" date="2016-04" db="EMBL/GenBank/DDBJ databases">
        <title>Reclassification of Paraburkholderia panaciterrae (Farh et al. 2015) Dobritsa &amp; Samadpour 2016 as a later homotypic synonym of Paraburkholderia ginsengiterrae (Farh et al. 2015) Dobritsa &amp; Samadpour 2016.</title>
        <authorList>
            <person name="Dobritsa A.P."/>
            <person name="Kutumbaka K."/>
            <person name="Samadpour M."/>
        </authorList>
    </citation>
    <scope>NUCLEOTIDE SEQUENCE [LARGE SCALE GENOMIC DNA]</scope>
    <source>
        <strain evidence="3 5">DCY85</strain>
        <strain evidence="2 4">DCY85-1</strain>
    </source>
</reference>